<gene>
    <name evidence="2" type="ORF">FKG95_13850</name>
</gene>
<keyword evidence="2" id="KW-0645">Protease</keyword>
<accession>A0A545TRC4</accession>
<dbReference type="SUPFAM" id="SSF50494">
    <property type="entry name" value="Trypsin-like serine proteases"/>
    <property type="match status" value="1"/>
</dbReference>
<dbReference type="GO" id="GO:0004252">
    <property type="term" value="F:serine-type endopeptidase activity"/>
    <property type="evidence" value="ECO:0007669"/>
    <property type="project" value="InterPro"/>
</dbReference>
<dbReference type="Gene3D" id="2.40.10.10">
    <property type="entry name" value="Trypsin-like serine proteases"/>
    <property type="match status" value="2"/>
</dbReference>
<evidence type="ECO:0000256" key="1">
    <source>
        <dbReference type="SAM" id="SignalP"/>
    </source>
</evidence>
<feature type="chain" id="PRO_5021714976" evidence="1">
    <location>
        <begin position="26"/>
        <end position="472"/>
    </location>
</feature>
<proteinExistence type="predicted"/>
<keyword evidence="1" id="KW-0732">Signal</keyword>
<dbReference type="OrthoDB" id="7355124at2"/>
<evidence type="ECO:0000313" key="3">
    <source>
        <dbReference type="Proteomes" id="UP000315252"/>
    </source>
</evidence>
<dbReference type="PANTHER" id="PTHR22939:SF129">
    <property type="entry name" value="SERINE PROTEASE HTRA2, MITOCHONDRIAL"/>
    <property type="match status" value="1"/>
</dbReference>
<dbReference type="InterPro" id="IPR043504">
    <property type="entry name" value="Peptidase_S1_PA_chymotrypsin"/>
</dbReference>
<organism evidence="2 3">
    <name type="scientific">Denitrobaculum tricleocarpae</name>
    <dbReference type="NCBI Taxonomy" id="2591009"/>
    <lineage>
        <taxon>Bacteria</taxon>
        <taxon>Pseudomonadati</taxon>
        <taxon>Pseudomonadota</taxon>
        <taxon>Alphaproteobacteria</taxon>
        <taxon>Rhodospirillales</taxon>
        <taxon>Rhodospirillaceae</taxon>
        <taxon>Denitrobaculum</taxon>
    </lineage>
</organism>
<dbReference type="AlphaFoldDB" id="A0A545TRC4"/>
<dbReference type="Pfam" id="PF13365">
    <property type="entry name" value="Trypsin_2"/>
    <property type="match status" value="1"/>
</dbReference>
<protein>
    <submittedName>
        <fullName evidence="2">Trypsin-like serine protease</fullName>
    </submittedName>
</protein>
<dbReference type="EMBL" id="VHSH01000004">
    <property type="protein sequence ID" value="TQV79780.1"/>
    <property type="molecule type" value="Genomic_DNA"/>
</dbReference>
<comment type="caution">
    <text evidence="2">The sequence shown here is derived from an EMBL/GenBank/DDBJ whole genome shotgun (WGS) entry which is preliminary data.</text>
</comment>
<dbReference type="RefSeq" id="WP_142896960.1">
    <property type="nucleotide sequence ID" value="NZ_ML660055.1"/>
</dbReference>
<dbReference type="GO" id="GO:0006508">
    <property type="term" value="P:proteolysis"/>
    <property type="evidence" value="ECO:0007669"/>
    <property type="project" value="UniProtKB-KW"/>
</dbReference>
<dbReference type="InterPro" id="IPR001940">
    <property type="entry name" value="Peptidase_S1C"/>
</dbReference>
<reference evidence="2 3" key="1">
    <citation type="submission" date="2019-06" db="EMBL/GenBank/DDBJ databases">
        <title>Whole genome sequence for Rhodospirillaceae sp. R148.</title>
        <authorList>
            <person name="Wang G."/>
        </authorList>
    </citation>
    <scope>NUCLEOTIDE SEQUENCE [LARGE SCALE GENOMIC DNA]</scope>
    <source>
        <strain evidence="2 3">R148</strain>
    </source>
</reference>
<feature type="signal peptide" evidence="1">
    <location>
        <begin position="1"/>
        <end position="25"/>
    </location>
</feature>
<dbReference type="Proteomes" id="UP000315252">
    <property type="component" value="Unassembled WGS sequence"/>
</dbReference>
<dbReference type="InterPro" id="IPR009003">
    <property type="entry name" value="Peptidase_S1_PA"/>
</dbReference>
<name>A0A545TRC4_9PROT</name>
<keyword evidence="2" id="KW-0378">Hydrolase</keyword>
<evidence type="ECO:0000313" key="2">
    <source>
        <dbReference type="EMBL" id="TQV79780.1"/>
    </source>
</evidence>
<sequence length="472" mass="50960">MNWQHSPFARKALRFRMARFSLCFAALTGLVGCNTTGSMVVTPIEPPEAVTISQPAHAQASFALTKVIANLRRGTVISHFPANGKGVGGIQCNYSHRSDSFLEWGSGTSYLGNWSTELGELFFDTLSNRGYNITGDPKDLFGQRQSVSSAEYLIGARITDIRGNLCQWHDWWTGRPLDRFSGEMSVSVEWSVFSTLSQQTILKVEKAGYHKSKNHVRDGIAILFNQAFASSAESFASDQDFVDLALRRAENRPQALEDEPPIYFKPTLSTDRALSRDLSDILPSVVTIRVGQGHGSGFAISTEGLILTNSHVVGNASRVSVIFNNGVEVVGQVIRLNKKRDVAVIEVPLRLASALQVRQELPQPLDRVFAIGSPLKVSLESTITTGIVSALRSTTSNGLDFIQSDAAISPGNSGGPLVDESGRVVGISVAKFTGTGTEGLNLFIPIHSALESLNVVPDPANSQDTKTVPEGS</sequence>
<keyword evidence="3" id="KW-1185">Reference proteome</keyword>
<dbReference type="PANTHER" id="PTHR22939">
    <property type="entry name" value="SERINE PROTEASE FAMILY S1C HTRA-RELATED"/>
    <property type="match status" value="1"/>
</dbReference>
<dbReference type="PRINTS" id="PR00834">
    <property type="entry name" value="PROTEASES2C"/>
</dbReference>